<dbReference type="EMBL" id="AOHO01000048">
    <property type="protein sequence ID" value="EME60406.1"/>
    <property type="molecule type" value="Genomic_DNA"/>
</dbReference>
<feature type="compositionally biased region" description="Basic and acidic residues" evidence="1">
    <location>
        <begin position="48"/>
        <end position="61"/>
    </location>
</feature>
<feature type="region of interest" description="Disordered" evidence="1">
    <location>
        <begin position="40"/>
        <end position="144"/>
    </location>
</feature>
<feature type="compositionally biased region" description="Polar residues" evidence="1">
    <location>
        <begin position="71"/>
        <end position="83"/>
    </location>
</feature>
<organism evidence="2 3">
    <name type="scientific">Amycolatopsis decaplanina DSM 44594</name>
    <dbReference type="NCBI Taxonomy" id="1284240"/>
    <lineage>
        <taxon>Bacteria</taxon>
        <taxon>Bacillati</taxon>
        <taxon>Actinomycetota</taxon>
        <taxon>Actinomycetes</taxon>
        <taxon>Pseudonocardiales</taxon>
        <taxon>Pseudonocardiaceae</taxon>
        <taxon>Amycolatopsis</taxon>
    </lineage>
</organism>
<feature type="compositionally biased region" description="Basic and acidic residues" evidence="1">
    <location>
        <begin position="95"/>
        <end position="111"/>
    </location>
</feature>
<protein>
    <submittedName>
        <fullName evidence="2">Uncharacterized protein</fullName>
    </submittedName>
</protein>
<dbReference type="AlphaFoldDB" id="M2XHB4"/>
<proteinExistence type="predicted"/>
<evidence type="ECO:0000256" key="1">
    <source>
        <dbReference type="SAM" id="MobiDB-lite"/>
    </source>
</evidence>
<keyword evidence="3" id="KW-1185">Reference proteome</keyword>
<gene>
    <name evidence="2" type="ORF">H074_15307</name>
</gene>
<sequence length="144" mass="15434">MGAREAMSPLYAGESDIGHTAVRRNEDMDSLLLRNSFQTMAAESPSAGEHRVSPRMEKRGADAMLIGRRTAAQQHDSGQQRSPGPTRRASAGDGPARHTDPFEIGRTDHLRMVRGGEQGVGSPGSSSHWIIVRPGTDNSSSQTA</sequence>
<feature type="region of interest" description="Disordered" evidence="1">
    <location>
        <begin position="1"/>
        <end position="23"/>
    </location>
</feature>
<reference evidence="2 3" key="1">
    <citation type="journal article" date="2013" name="Genome Announc.">
        <title>Draft Genome Sequence of Amycolatopsis decaplanina Strain DSM 44594T.</title>
        <authorList>
            <person name="Kaur N."/>
            <person name="Kumar S."/>
            <person name="Bala M."/>
            <person name="Raghava G.P."/>
            <person name="Mayilraj S."/>
        </authorList>
    </citation>
    <scope>NUCLEOTIDE SEQUENCE [LARGE SCALE GENOMIC DNA]</scope>
    <source>
        <strain evidence="2 3">DSM 44594</strain>
    </source>
</reference>
<comment type="caution">
    <text evidence="2">The sequence shown here is derived from an EMBL/GenBank/DDBJ whole genome shotgun (WGS) entry which is preliminary data.</text>
</comment>
<dbReference type="Proteomes" id="UP000054226">
    <property type="component" value="Unassembled WGS sequence"/>
</dbReference>
<name>M2XHB4_9PSEU</name>
<evidence type="ECO:0000313" key="2">
    <source>
        <dbReference type="EMBL" id="EME60406.1"/>
    </source>
</evidence>
<accession>M2XHB4</accession>
<evidence type="ECO:0000313" key="3">
    <source>
        <dbReference type="Proteomes" id="UP000054226"/>
    </source>
</evidence>